<dbReference type="InterPro" id="IPR011335">
    <property type="entry name" value="Restrct_endonuc-II-like"/>
</dbReference>
<evidence type="ECO:0000256" key="12">
    <source>
        <dbReference type="ARBA" id="ARBA00023235"/>
    </source>
</evidence>
<protein>
    <recommendedName>
        <fullName evidence="15">RecBCD enzyme subunit RecB</fullName>
        <ecNumber evidence="15">3.1.11.5</ecNumber>
        <ecNumber evidence="15">5.6.2.4</ecNumber>
    </recommendedName>
    <alternativeName>
        <fullName evidence="15">DNA 3'-5' helicase subunit RecB</fullName>
    </alternativeName>
    <alternativeName>
        <fullName evidence="15">Exonuclease V subunit RecB</fullName>
        <shortName evidence="15">ExoV subunit RecB</shortName>
    </alternativeName>
    <alternativeName>
        <fullName evidence="15">Helicase/nuclease RecBCD subunit RecB</fullName>
    </alternativeName>
</protein>
<keyword evidence="8 15" id="KW-0067">ATP-binding</keyword>
<feature type="active site" description="For nuclease activity" evidence="15">
    <location>
        <position position="1062"/>
    </location>
</feature>
<name>H6Q549_WIGGL</name>
<evidence type="ECO:0000256" key="7">
    <source>
        <dbReference type="ARBA" id="ARBA00022839"/>
    </source>
</evidence>
<dbReference type="KEGG" id="wgl:WIGMOR_0512"/>
<comment type="catalytic activity">
    <reaction evidence="13 15">
        <text>Couples ATP hydrolysis with the unwinding of duplex DNA by translocating in the 3'-5' direction.</text>
        <dbReference type="EC" id="5.6.2.4"/>
    </reaction>
</comment>
<comment type="cofactor">
    <cofactor evidence="15">
        <name>Mg(2+)</name>
        <dbReference type="ChEBI" id="CHEBI:18420"/>
    </cofactor>
    <text evidence="15">Binds 1 Mg(2+) ion per subunit.</text>
</comment>
<evidence type="ECO:0000256" key="5">
    <source>
        <dbReference type="ARBA" id="ARBA00022801"/>
    </source>
</evidence>
<keyword evidence="10 15" id="KW-0238">DNA-binding</keyword>
<dbReference type="eggNOG" id="COG1074">
    <property type="taxonomic scope" value="Bacteria"/>
</dbReference>
<dbReference type="RefSeq" id="WP_014354271.1">
    <property type="nucleotide sequence ID" value="NC_016893.1"/>
</dbReference>
<dbReference type="OrthoDB" id="9810135at2"/>
<comment type="catalytic activity">
    <reaction evidence="15">
        <text>Exonucleolytic cleavage (in the presence of ATP) in either 5'- to 3'- or 3'- to 5'-direction to yield 5'-phosphooligonucleotides.</text>
        <dbReference type="EC" id="3.1.11.5"/>
    </reaction>
</comment>
<dbReference type="GO" id="GO:0005829">
    <property type="term" value="C:cytosol"/>
    <property type="evidence" value="ECO:0007669"/>
    <property type="project" value="TreeGrafter"/>
</dbReference>
<evidence type="ECO:0000259" key="18">
    <source>
        <dbReference type="PROSITE" id="PS51217"/>
    </source>
</evidence>
<keyword evidence="12 15" id="KW-0413">Isomerase</keyword>
<dbReference type="InterPro" id="IPR014017">
    <property type="entry name" value="DNA_helicase_UvrD-like_C"/>
</dbReference>
<keyword evidence="1 15" id="KW-0540">Nuclease</keyword>
<dbReference type="InterPro" id="IPR000212">
    <property type="entry name" value="DNA_helicase_UvrD/REP"/>
</dbReference>
<dbReference type="EC" id="3.1.11.5" evidence="15"/>
<evidence type="ECO:0000256" key="1">
    <source>
        <dbReference type="ARBA" id="ARBA00022722"/>
    </source>
</evidence>
<evidence type="ECO:0000256" key="11">
    <source>
        <dbReference type="ARBA" id="ARBA00023204"/>
    </source>
</evidence>
<comment type="domain">
    <text evidence="15">The C-terminal domain has nuclease activity and interacts with RecD. It interacts with RecA, facilitating its loading onto ssDNA.</text>
</comment>
<sequence length="1160" mass="137952">MKKHEILNPITFPIQNTCLIEASAGTGKTYSIIIFYLRLLLGLNQSLFLSGLNIKEILVVTYTEAAKNQLKNRIRQEIFHLKLACINYDIRHPLIQEIKDLKTAILRLISAEKQIDEASIFTIHGFCHRMLNLNLFESGYTLNNSLLEDEFILYQKIFENFWHEHFSILSVDIIRIIFNLWKTPQSLLKDALPFIKGDIPIILDSIDYMQSIENFYYIHVNKINQLKKIWKKIKNKILCKIDFKIFSDKKYKKLDMYIKNIDTWSIKRTQDLHIPVEFEKIKFYLNTINSCYMKIFHIIFFKKLNHAYSYIKKFKQLIFIQVIIIIRKKIKKEKYAQEKLEFDDLLKLLKSALYKSYHLAEVIRHYYPVAMIDEFQDTNKIQYKIFFKIYHRQNMCALILIGDPKQAIYGFRGADIFTYIQIKKKIKICYSLKKNWRSSAGMINAVNCLFQQISNPFIFKYIKYNRIESTQYNYTLNFIKKNQVQPSLEFLHCPYKNMNLKDYQNYMANQYAIKIKNLIHLAQKEHTFFTKKNTICNLTASDITVLVRNRNEANFMQEACDKLSIPNAYLSDSNSIFHTREAQEVLQILEGILYAENSDFLRKSLSTRLLGFNIKQIYKRKATSKYYEYYQKFLFYRDMWKKYGIKLMLNRFITFEIFKFKHIYYGVNKKSINNILHIAEILQEISKNITSKLSLLLWISNQINLPETQNTNYKIPVENNQKIIKIMTIFKAKGLEFPIVFLPFLLNFRKKDYVLFHNKNTHQLILDLNKNLRNKKLTEQERLSEDLRLTYVALTRSIYHCSVGISVLFKGNNKNRFNQTHLTPIGYLVQKRKEGDFDFLKKNLQNLSTISNGDIMINSILMQSKKLSINPVINFNQLKDISWNRNVVNSWKIISYSDFKKDPSFTLKNLSLIVKNKNNNFSPHELPRGKKFGKFVHKIFELIDFQKPLNMNLIKDNLIKYEIDVSLSENIMQWINSILHIPLNNQELFLATISSSKKLTELKFFLSINSKINAKKFNFLIKKYDSISQKCSNIKNIDGVIGMLTGAIDLIFLWKKKYYFIDYKSNWLGSNDESYSLNSMEKEMVKYRYDLQYQMYTLALHRYLKNRLKKYEYNQHFGGIYYLFLRGISKKSFKNQHGIYFLKPNFKLVNSIDNLFLIKK</sequence>
<dbReference type="InterPro" id="IPR027417">
    <property type="entry name" value="P-loop_NTPase"/>
</dbReference>
<dbReference type="EC" id="5.6.2.4" evidence="15"/>
<dbReference type="GO" id="GO:0005524">
    <property type="term" value="F:ATP binding"/>
    <property type="evidence" value="ECO:0007669"/>
    <property type="project" value="UniProtKB-UniRule"/>
</dbReference>
<comment type="similarity">
    <text evidence="15">Belongs to the helicase family. UvrD subfamily.</text>
</comment>
<feature type="domain" description="UvrD-like helicase C-terminal" evidence="18">
    <location>
        <begin position="469"/>
        <end position="734"/>
    </location>
</feature>
<dbReference type="CDD" id="cd22352">
    <property type="entry name" value="RecB_C-like"/>
    <property type="match status" value="1"/>
</dbReference>
<keyword evidence="4 15" id="KW-0227">DNA damage</keyword>
<evidence type="ECO:0000256" key="2">
    <source>
        <dbReference type="ARBA" id="ARBA00022723"/>
    </source>
</evidence>
<dbReference type="Gene3D" id="1.10.3170.10">
    <property type="entry name" value="Recbcd, chain B, domain 2"/>
    <property type="match status" value="1"/>
</dbReference>
<dbReference type="PROSITE" id="PS51217">
    <property type="entry name" value="UVRD_HELICASE_CTER"/>
    <property type="match status" value="1"/>
</dbReference>
<evidence type="ECO:0000313" key="20">
    <source>
        <dbReference type="Proteomes" id="UP000009061"/>
    </source>
</evidence>
<keyword evidence="5 15" id="KW-0378">Hydrolase</keyword>
<feature type="binding site" evidence="15">
    <location>
        <position position="1062"/>
    </location>
    <ligand>
        <name>Mg(2+)</name>
        <dbReference type="ChEBI" id="CHEBI:18420"/>
    </ligand>
</feature>
<evidence type="ECO:0000256" key="15">
    <source>
        <dbReference type="HAMAP-Rule" id="MF_01485"/>
    </source>
</evidence>
<feature type="binding site" evidence="16">
    <location>
        <begin position="22"/>
        <end position="29"/>
    </location>
    <ligand>
        <name>ATP</name>
        <dbReference type="ChEBI" id="CHEBI:30616"/>
    </ligand>
</feature>
<keyword evidence="3 15" id="KW-0547">Nucleotide-binding</keyword>
<dbReference type="Gene3D" id="1.10.486.10">
    <property type="entry name" value="PCRA, domain 4"/>
    <property type="match status" value="1"/>
</dbReference>
<reference evidence="19 20" key="1">
    <citation type="journal article" date="2012" name="MBio">
        <title>Insight into the transmission biology and species-specific functional capabilities of tsetse (Diptera: glossinidae) obligate symbiont wigglesworthia.</title>
        <authorList>
            <person name="Rio R.V."/>
            <person name="Symula R.E."/>
            <person name="Wang J."/>
            <person name="Lohs C."/>
            <person name="Wu Y.N."/>
            <person name="Snyder A.K."/>
            <person name="Bjornson R.D."/>
            <person name="Oshima K."/>
            <person name="Biehl B.S."/>
            <person name="Perna N.T."/>
            <person name="Hattori M."/>
            <person name="Aksoy S."/>
        </authorList>
    </citation>
    <scope>NUCLEOTIDE SEQUENCE [LARGE SCALE GENOMIC DNA]</scope>
    <source>
        <strain evidence="19">WGM</strain>
    </source>
</reference>
<dbReference type="Pfam" id="PF00580">
    <property type="entry name" value="UvrD-helicase"/>
    <property type="match status" value="1"/>
</dbReference>
<evidence type="ECO:0000313" key="19">
    <source>
        <dbReference type="EMBL" id="AFA41332.1"/>
    </source>
</evidence>
<feature type="region of interest" description="DNA-binding and helicase activity, interacts with RecC" evidence="15">
    <location>
        <begin position="1"/>
        <end position="841"/>
    </location>
</feature>
<dbReference type="PANTHER" id="PTHR11070:SF23">
    <property type="entry name" value="RECBCD ENZYME SUBUNIT RECB"/>
    <property type="match status" value="1"/>
</dbReference>
<dbReference type="GO" id="GO:0009338">
    <property type="term" value="C:exodeoxyribonuclease V complex"/>
    <property type="evidence" value="ECO:0007669"/>
    <property type="project" value="TreeGrafter"/>
</dbReference>
<evidence type="ECO:0000256" key="4">
    <source>
        <dbReference type="ARBA" id="ARBA00022763"/>
    </source>
</evidence>
<proteinExistence type="inferred from homology"/>
<keyword evidence="20" id="KW-1185">Reference proteome</keyword>
<feature type="binding site" evidence="15">
    <location>
        <position position="1049"/>
    </location>
    <ligand>
        <name>Mg(2+)</name>
        <dbReference type="ChEBI" id="CHEBI:18420"/>
    </ligand>
</feature>
<dbReference type="GO" id="GO:0003677">
    <property type="term" value="F:DNA binding"/>
    <property type="evidence" value="ECO:0007669"/>
    <property type="project" value="UniProtKB-UniRule"/>
</dbReference>
<evidence type="ECO:0000256" key="10">
    <source>
        <dbReference type="ARBA" id="ARBA00023125"/>
    </source>
</evidence>
<evidence type="ECO:0000256" key="9">
    <source>
        <dbReference type="ARBA" id="ARBA00022842"/>
    </source>
</evidence>
<dbReference type="PROSITE" id="PS51198">
    <property type="entry name" value="UVRD_HELICASE_ATP_BIND"/>
    <property type="match status" value="1"/>
</dbReference>
<comment type="domain">
    <text evidence="15">The N-terminal DNA-binding domain is a ssDNA-dependent ATPase and has ATP-dependent 3'-5' helicase function. This domain interacts with RecC.</text>
</comment>
<keyword evidence="9 15" id="KW-0460">Magnesium</keyword>
<dbReference type="SUPFAM" id="SSF52980">
    <property type="entry name" value="Restriction endonuclease-like"/>
    <property type="match status" value="1"/>
</dbReference>
<dbReference type="Gene3D" id="3.90.320.10">
    <property type="match status" value="1"/>
</dbReference>
<dbReference type="GO" id="GO:0043138">
    <property type="term" value="F:3'-5' DNA helicase activity"/>
    <property type="evidence" value="ECO:0007669"/>
    <property type="project" value="UniProtKB-UniRule"/>
</dbReference>
<dbReference type="GO" id="GO:0000724">
    <property type="term" value="P:double-strand break repair via homologous recombination"/>
    <property type="evidence" value="ECO:0007669"/>
    <property type="project" value="UniProtKB-UniRule"/>
</dbReference>
<keyword evidence="6 15" id="KW-0347">Helicase</keyword>
<dbReference type="HOGENOM" id="CLU_001114_6_0_6"/>
<dbReference type="STRING" id="1142511.WIGMOR_0512"/>
<comment type="function">
    <text evidence="15">A helicase/nuclease that prepares dsDNA breaks (DSB) for recombinational DNA repair. Binds to DSBs and unwinds DNA via a highly rapid and processive ATP-dependent bidirectional helicase activity. Unwinds dsDNA until it encounters a Chi (crossover hotspot instigator) sequence from the 3' direction. Cuts ssDNA a few nucleotides 3' to the Chi site. The properties and activities of the enzyme are changed at Chi. The Chi-altered holoenzyme produces a long 3'-ssDNA overhang and facilitates RecA-binding to the ssDNA for homologous DNA recombination and repair. Holoenzyme degrades any linearized DNA that is unable to undergo homologous recombination. In the holoenzyme this subunit contributes ATPase, 3'-5' helicase, exonuclease activity and loads RecA onto ssDNA.</text>
</comment>
<keyword evidence="7 15" id="KW-0269">Exonuclease</keyword>
<feature type="domain" description="UvrD-like helicase ATP-binding" evidence="17">
    <location>
        <begin position="1"/>
        <end position="439"/>
    </location>
</feature>
<dbReference type="GO" id="GO:0016887">
    <property type="term" value="F:ATP hydrolysis activity"/>
    <property type="evidence" value="ECO:0007669"/>
    <property type="project" value="RHEA"/>
</dbReference>
<evidence type="ECO:0000256" key="8">
    <source>
        <dbReference type="ARBA" id="ARBA00022840"/>
    </source>
</evidence>
<dbReference type="Proteomes" id="UP000009061">
    <property type="component" value="Chromosome"/>
</dbReference>
<comment type="subunit">
    <text evidence="15">Heterotrimer of RecB, RecC and RecD. All subunits contribute to DNA-binding. Interacts with RecA.</text>
</comment>
<dbReference type="Gene3D" id="3.40.50.300">
    <property type="entry name" value="P-loop containing nucleotide triphosphate hydrolases"/>
    <property type="match status" value="2"/>
</dbReference>
<evidence type="ECO:0000256" key="6">
    <source>
        <dbReference type="ARBA" id="ARBA00022806"/>
    </source>
</evidence>
<accession>H6Q549</accession>
<dbReference type="HAMAP" id="MF_01485">
    <property type="entry name" value="RecB"/>
    <property type="match status" value="1"/>
</dbReference>
<comment type="miscellaneous">
    <text evidence="15">In the RecBCD complex, RecB has a slow 3'-5' helicase, an exonuclease activity and loads RecA onto ssDNA, RecD has a fast 5'-3' helicase activity, while RecC stimulates the ATPase and processivity of the RecB helicase and contributes to recognition of the Chi site.</text>
</comment>
<dbReference type="PANTHER" id="PTHR11070">
    <property type="entry name" value="UVRD / RECB / PCRA DNA HELICASE FAMILY MEMBER"/>
    <property type="match status" value="1"/>
</dbReference>
<evidence type="ECO:0000256" key="13">
    <source>
        <dbReference type="ARBA" id="ARBA00034617"/>
    </source>
</evidence>
<dbReference type="Pfam" id="PF13361">
    <property type="entry name" value="UvrD_C"/>
    <property type="match status" value="1"/>
</dbReference>
<evidence type="ECO:0000256" key="14">
    <source>
        <dbReference type="ARBA" id="ARBA00048988"/>
    </source>
</evidence>
<feature type="binding site" evidence="15">
    <location>
        <position position="937"/>
    </location>
    <ligand>
        <name>Mg(2+)</name>
        <dbReference type="ChEBI" id="CHEBI:18420"/>
    </ligand>
</feature>
<dbReference type="InterPro" id="IPR014016">
    <property type="entry name" value="UvrD-like_ATP-bd"/>
</dbReference>
<dbReference type="AlphaFoldDB" id="H6Q549"/>
<evidence type="ECO:0000259" key="17">
    <source>
        <dbReference type="PROSITE" id="PS51198"/>
    </source>
</evidence>
<feature type="region of interest" description="Nuclease activity, interacts with RecD and RecA" evidence="15">
    <location>
        <begin position="890"/>
        <end position="1160"/>
    </location>
</feature>
<dbReference type="InterPro" id="IPR004586">
    <property type="entry name" value="RecB"/>
</dbReference>
<keyword evidence="2 15" id="KW-0479">Metal-binding</keyword>
<comment type="catalytic activity">
    <reaction evidence="14 15">
        <text>ATP + H2O = ADP + phosphate + H(+)</text>
        <dbReference type="Rhea" id="RHEA:13065"/>
        <dbReference type="ChEBI" id="CHEBI:15377"/>
        <dbReference type="ChEBI" id="CHEBI:15378"/>
        <dbReference type="ChEBI" id="CHEBI:30616"/>
        <dbReference type="ChEBI" id="CHEBI:43474"/>
        <dbReference type="ChEBI" id="CHEBI:456216"/>
        <dbReference type="EC" id="5.6.2.4"/>
    </reaction>
</comment>
<dbReference type="EMBL" id="CP003315">
    <property type="protein sequence ID" value="AFA41332.1"/>
    <property type="molecule type" value="Genomic_DNA"/>
</dbReference>
<dbReference type="InterPro" id="IPR011604">
    <property type="entry name" value="PDDEXK-like_dom_sf"/>
</dbReference>
<dbReference type="GO" id="GO:0000287">
    <property type="term" value="F:magnesium ion binding"/>
    <property type="evidence" value="ECO:0007669"/>
    <property type="project" value="UniProtKB-UniRule"/>
</dbReference>
<evidence type="ECO:0000256" key="16">
    <source>
        <dbReference type="PROSITE-ProRule" id="PRU00560"/>
    </source>
</evidence>
<evidence type="ECO:0000256" key="3">
    <source>
        <dbReference type="ARBA" id="ARBA00022741"/>
    </source>
</evidence>
<dbReference type="NCBIfam" id="TIGR00609">
    <property type="entry name" value="recB"/>
    <property type="match status" value="1"/>
</dbReference>
<organism evidence="19 20">
    <name type="scientific">Wigglesworthia glossinidia endosymbiont of Glossina morsitans morsitans</name>
    <name type="common">Yale colony</name>
    <dbReference type="NCBI Taxonomy" id="1142511"/>
    <lineage>
        <taxon>Bacteria</taxon>
        <taxon>Pseudomonadati</taxon>
        <taxon>Pseudomonadota</taxon>
        <taxon>Gammaproteobacteria</taxon>
        <taxon>Enterobacterales</taxon>
        <taxon>Erwiniaceae</taxon>
        <taxon>Wigglesworthia</taxon>
    </lineage>
</organism>
<keyword evidence="11 15" id="KW-0234">DNA repair</keyword>
<gene>
    <name evidence="15 19" type="primary">recB</name>
    <name evidence="19" type="synonym">rorA</name>
    <name evidence="19" type="ORF">WIGMOR_0512</name>
</gene>
<dbReference type="GO" id="GO:0008854">
    <property type="term" value="F:exodeoxyribonuclease V activity"/>
    <property type="evidence" value="ECO:0007669"/>
    <property type="project" value="UniProtKB-EC"/>
</dbReference>
<dbReference type="SUPFAM" id="SSF52540">
    <property type="entry name" value="P-loop containing nucleoside triphosphate hydrolases"/>
    <property type="match status" value="1"/>
</dbReference>